<feature type="signal peptide" evidence="1">
    <location>
        <begin position="1"/>
        <end position="24"/>
    </location>
</feature>
<proteinExistence type="predicted"/>
<evidence type="ECO:0000313" key="2">
    <source>
        <dbReference type="EMBL" id="MPW25227.1"/>
    </source>
</evidence>
<feature type="chain" id="PRO_5025338783" evidence="1">
    <location>
        <begin position="25"/>
        <end position="109"/>
    </location>
</feature>
<organism evidence="2 3">
    <name type="scientific">Alkalibaculum sporogenes</name>
    <dbReference type="NCBI Taxonomy" id="2655001"/>
    <lineage>
        <taxon>Bacteria</taxon>
        <taxon>Bacillati</taxon>
        <taxon>Bacillota</taxon>
        <taxon>Clostridia</taxon>
        <taxon>Eubacteriales</taxon>
        <taxon>Eubacteriaceae</taxon>
        <taxon>Alkalibaculum</taxon>
    </lineage>
</organism>
<comment type="caution">
    <text evidence="2">The sequence shown here is derived from an EMBL/GenBank/DDBJ whole genome shotgun (WGS) entry which is preliminary data.</text>
</comment>
<evidence type="ECO:0000256" key="1">
    <source>
        <dbReference type="SAM" id="SignalP"/>
    </source>
</evidence>
<protein>
    <submittedName>
        <fullName evidence="2">Uncharacterized protein</fullName>
    </submittedName>
</protein>
<evidence type="ECO:0000313" key="3">
    <source>
        <dbReference type="Proteomes" id="UP000440004"/>
    </source>
</evidence>
<dbReference type="RefSeq" id="WP_152802512.1">
    <property type="nucleotide sequence ID" value="NZ_WHNX01000006.1"/>
</dbReference>
<keyword evidence="1" id="KW-0732">Signal</keyword>
<reference evidence="2 3" key="1">
    <citation type="submission" date="2019-10" db="EMBL/GenBank/DDBJ databases">
        <title>Alkalibaculum tamaniensis sp.nov., a new alkaliphilic acetogen, isolated on methoxylated aromatics from a mud volcano.</title>
        <authorList>
            <person name="Khomyakova M.A."/>
            <person name="Merkel A.Y."/>
            <person name="Bonch-Osmolovskaya E.A."/>
            <person name="Slobodkin A.I."/>
        </authorList>
    </citation>
    <scope>NUCLEOTIDE SEQUENCE [LARGE SCALE GENOMIC DNA]</scope>
    <source>
        <strain evidence="2 3">M08DMB</strain>
    </source>
</reference>
<dbReference type="Proteomes" id="UP000440004">
    <property type="component" value="Unassembled WGS sequence"/>
</dbReference>
<dbReference type="PROSITE" id="PS51257">
    <property type="entry name" value="PROKAR_LIPOPROTEIN"/>
    <property type="match status" value="1"/>
</dbReference>
<name>A0A6A7K7P1_9FIRM</name>
<sequence>MKKLMILYLAIFFIIILSSCSIPANDEIDNKAQVFTLDEKNRVVYLNFAIANMDQLDDYTDKKISASIALSILDKDVYTKFPKDVQEELENIRWNWNKGYIPASGIIAY</sequence>
<gene>
    <name evidence="2" type="ORF">GC105_05425</name>
</gene>
<keyword evidence="3" id="KW-1185">Reference proteome</keyword>
<dbReference type="EMBL" id="WHNX01000006">
    <property type="protein sequence ID" value="MPW25227.1"/>
    <property type="molecule type" value="Genomic_DNA"/>
</dbReference>
<accession>A0A6A7K7P1</accession>
<dbReference type="AlphaFoldDB" id="A0A6A7K7P1"/>